<reference evidence="1" key="1">
    <citation type="submission" date="2021-06" db="EMBL/GenBank/DDBJ databases">
        <authorList>
            <person name="Kallberg Y."/>
            <person name="Tangrot J."/>
            <person name="Rosling A."/>
        </authorList>
    </citation>
    <scope>NUCLEOTIDE SEQUENCE</scope>
    <source>
        <strain evidence="1">UK204</strain>
    </source>
</reference>
<dbReference type="AlphaFoldDB" id="A0A9N9CWK2"/>
<proteinExistence type="predicted"/>
<evidence type="ECO:0000313" key="2">
    <source>
        <dbReference type="Proteomes" id="UP000789570"/>
    </source>
</evidence>
<dbReference type="OrthoDB" id="2421950at2759"/>
<dbReference type="PANTHER" id="PTHR46579">
    <property type="entry name" value="F5/8 TYPE C DOMAIN-CONTAINING PROTEIN-RELATED"/>
    <property type="match status" value="1"/>
</dbReference>
<organism evidence="1 2">
    <name type="scientific">Funneliformis caledonium</name>
    <dbReference type="NCBI Taxonomy" id="1117310"/>
    <lineage>
        <taxon>Eukaryota</taxon>
        <taxon>Fungi</taxon>
        <taxon>Fungi incertae sedis</taxon>
        <taxon>Mucoromycota</taxon>
        <taxon>Glomeromycotina</taxon>
        <taxon>Glomeromycetes</taxon>
        <taxon>Glomerales</taxon>
        <taxon>Glomeraceae</taxon>
        <taxon>Funneliformis</taxon>
    </lineage>
</organism>
<dbReference type="EMBL" id="CAJVPQ010003066">
    <property type="protein sequence ID" value="CAG8617074.1"/>
    <property type="molecule type" value="Genomic_DNA"/>
</dbReference>
<protein>
    <submittedName>
        <fullName evidence="1">2755_t:CDS:1</fullName>
    </submittedName>
</protein>
<accession>A0A9N9CWK2</accession>
<keyword evidence="2" id="KW-1185">Reference proteome</keyword>
<dbReference type="Proteomes" id="UP000789570">
    <property type="component" value="Unassembled WGS sequence"/>
</dbReference>
<evidence type="ECO:0000313" key="1">
    <source>
        <dbReference type="EMBL" id="CAG8617074.1"/>
    </source>
</evidence>
<name>A0A9N9CWK2_9GLOM</name>
<sequence length="466" mass="54150">MEDLIESCFNREIEDNIFADIYEGRHIQCSIGVIYLTILNLPCHIQFCEENTFVVRIIPGSHGPDAGQIIKSPNYPIGRIYHTALIMISCNTSAVRKGCYRCDHTYPMIQNNNTGHWKPNFGNFNTDLPQRSREKHQNIAYNFKKSNSTIHNQIFAEHSTFRDQLLISIYDLKRIQSIIDNTSPPLDIDRIPLKIASRFAGFTADQWKSWCLIYSTLEQTIISCKKIEDGDLAIKDFLYKLENVWGSKIATPNMHMHLYIKDCLLDYGPSIVFGIFPLKDLTGKNKRIMARYNFTIQEAFTYIRNDSTGCELIPGEFLASIYEMIADKLLIDCLVRYYERIYANIRYIFYSGVERQNNNSIFVSSIIIHASAFHIADERFGSQLCRSELAANIMVTFLDENDYIEYWPATIRYFFKHSILLPEGHAEHILAFVDWYGKYNKKDYFNILRCKILDEAVQNGMKHVEL</sequence>
<dbReference type="PANTHER" id="PTHR46579:SF2">
    <property type="entry name" value="C2H2-TYPE DOMAIN-CONTAINING PROTEIN"/>
    <property type="match status" value="1"/>
</dbReference>
<gene>
    <name evidence="1" type="ORF">FCALED_LOCUS9361</name>
</gene>
<comment type="caution">
    <text evidence="1">The sequence shown here is derived from an EMBL/GenBank/DDBJ whole genome shotgun (WGS) entry which is preliminary data.</text>
</comment>